<dbReference type="GO" id="GO:0071222">
    <property type="term" value="P:cellular response to lipopolysaccharide"/>
    <property type="evidence" value="ECO:0007669"/>
    <property type="project" value="TreeGrafter"/>
</dbReference>
<evidence type="ECO:0000313" key="13">
    <source>
        <dbReference type="Ensembl" id="ENSPTXP00000027170.1"/>
    </source>
</evidence>
<dbReference type="GO" id="GO:0031295">
    <property type="term" value="P:T cell costimulation"/>
    <property type="evidence" value="ECO:0007669"/>
    <property type="project" value="TreeGrafter"/>
</dbReference>
<evidence type="ECO:0000256" key="9">
    <source>
        <dbReference type="ARBA" id="ARBA00023180"/>
    </source>
</evidence>
<organism evidence="13 14">
    <name type="scientific">Pseudonaja textilis</name>
    <name type="common">Eastern brown snake</name>
    <dbReference type="NCBI Taxonomy" id="8673"/>
    <lineage>
        <taxon>Eukaryota</taxon>
        <taxon>Metazoa</taxon>
        <taxon>Chordata</taxon>
        <taxon>Craniata</taxon>
        <taxon>Vertebrata</taxon>
        <taxon>Euteleostomi</taxon>
        <taxon>Lepidosauria</taxon>
        <taxon>Squamata</taxon>
        <taxon>Bifurcata</taxon>
        <taxon>Unidentata</taxon>
        <taxon>Episquamata</taxon>
        <taxon>Toxicofera</taxon>
        <taxon>Serpentes</taxon>
        <taxon>Colubroidea</taxon>
        <taxon>Elapidae</taxon>
        <taxon>Hydrophiinae</taxon>
        <taxon>Pseudonaja</taxon>
    </lineage>
</organism>
<name>A0A670ZWM2_PSETE</name>
<dbReference type="GO" id="GO:0042102">
    <property type="term" value="P:positive regulation of T cell proliferation"/>
    <property type="evidence" value="ECO:0007669"/>
    <property type="project" value="TreeGrafter"/>
</dbReference>
<dbReference type="GO" id="GO:0032689">
    <property type="term" value="P:negative regulation of type II interferon production"/>
    <property type="evidence" value="ECO:0007669"/>
    <property type="project" value="Ensembl"/>
</dbReference>
<evidence type="ECO:0000256" key="8">
    <source>
        <dbReference type="ARBA" id="ARBA00023170"/>
    </source>
</evidence>
<dbReference type="InterPro" id="IPR051713">
    <property type="entry name" value="T-cell_Activation_Regulation"/>
</dbReference>
<evidence type="ECO:0000256" key="2">
    <source>
        <dbReference type="ARBA" id="ARBA00022475"/>
    </source>
</evidence>
<reference evidence="13" key="1">
    <citation type="submission" date="2025-08" db="UniProtKB">
        <authorList>
            <consortium name="Ensembl"/>
        </authorList>
    </citation>
    <scope>IDENTIFICATION</scope>
</reference>
<dbReference type="InterPro" id="IPR036179">
    <property type="entry name" value="Ig-like_dom_sf"/>
</dbReference>
<evidence type="ECO:0000256" key="10">
    <source>
        <dbReference type="ARBA" id="ARBA00023319"/>
    </source>
</evidence>
<evidence type="ECO:0000256" key="11">
    <source>
        <dbReference type="SAM" id="Phobius"/>
    </source>
</evidence>
<keyword evidence="4" id="KW-0732">Signal</keyword>
<keyword evidence="9" id="KW-0325">Glycoprotein</keyword>
<keyword evidence="2" id="KW-1003">Cell membrane</keyword>
<dbReference type="Gene3D" id="2.60.40.10">
    <property type="entry name" value="Immunoglobulins"/>
    <property type="match status" value="2"/>
</dbReference>
<comment type="subcellular location">
    <subcellularLocation>
        <location evidence="1">Cell membrane</location>
        <topology evidence="1">Single-pass type I membrane protein</topology>
    </subcellularLocation>
</comment>
<dbReference type="InterPro" id="IPR007110">
    <property type="entry name" value="Ig-like_dom"/>
</dbReference>
<proteinExistence type="predicted"/>
<evidence type="ECO:0000259" key="12">
    <source>
        <dbReference type="PROSITE" id="PS50835"/>
    </source>
</evidence>
<keyword evidence="8" id="KW-0675">Receptor</keyword>
<reference evidence="13" key="2">
    <citation type="submission" date="2025-09" db="UniProtKB">
        <authorList>
            <consortium name="Ensembl"/>
        </authorList>
    </citation>
    <scope>IDENTIFICATION</scope>
</reference>
<dbReference type="SMART" id="SM00409">
    <property type="entry name" value="IG"/>
    <property type="match status" value="2"/>
</dbReference>
<dbReference type="InterPro" id="IPR013783">
    <property type="entry name" value="Ig-like_fold"/>
</dbReference>
<gene>
    <name evidence="13" type="primary">PDCD1LG2</name>
</gene>
<dbReference type="PANTHER" id="PTHR25466:SF1">
    <property type="entry name" value="PROGRAMMED CELL DEATH 1 LIGAND 2"/>
    <property type="match status" value="1"/>
</dbReference>
<evidence type="ECO:0000256" key="7">
    <source>
        <dbReference type="ARBA" id="ARBA00023157"/>
    </source>
</evidence>
<dbReference type="PANTHER" id="PTHR25466">
    <property type="entry name" value="T-LYMPHOCYTE ACTIVATION ANTIGEN"/>
    <property type="match status" value="1"/>
</dbReference>
<dbReference type="GO" id="GO:0007166">
    <property type="term" value="P:cell surface receptor signaling pathway"/>
    <property type="evidence" value="ECO:0007669"/>
    <property type="project" value="TreeGrafter"/>
</dbReference>
<keyword evidence="5 11" id="KW-1133">Transmembrane helix</keyword>
<dbReference type="GeneTree" id="ENSGT00940000161373"/>
<keyword evidence="3 11" id="KW-0812">Transmembrane</keyword>
<keyword evidence="7" id="KW-1015">Disulfide bond</keyword>
<dbReference type="GO" id="GO:0006955">
    <property type="term" value="P:immune response"/>
    <property type="evidence" value="ECO:0007669"/>
    <property type="project" value="TreeGrafter"/>
</dbReference>
<keyword evidence="10" id="KW-0393">Immunoglobulin domain</keyword>
<keyword evidence="6 11" id="KW-0472">Membrane</keyword>
<evidence type="ECO:0000256" key="5">
    <source>
        <dbReference type="ARBA" id="ARBA00022989"/>
    </source>
</evidence>
<dbReference type="GO" id="GO:0009897">
    <property type="term" value="C:external side of plasma membrane"/>
    <property type="evidence" value="ECO:0007669"/>
    <property type="project" value="TreeGrafter"/>
</dbReference>
<feature type="transmembrane region" description="Helical" evidence="11">
    <location>
        <begin position="257"/>
        <end position="274"/>
    </location>
</feature>
<evidence type="ECO:0000256" key="3">
    <source>
        <dbReference type="ARBA" id="ARBA00022692"/>
    </source>
</evidence>
<dbReference type="PROSITE" id="PS50835">
    <property type="entry name" value="IG_LIKE"/>
    <property type="match status" value="2"/>
</dbReference>
<dbReference type="OMA" id="ELYIVEH"/>
<keyword evidence="14" id="KW-1185">Reference proteome</keyword>
<dbReference type="SUPFAM" id="SSF48726">
    <property type="entry name" value="Immunoglobulin"/>
    <property type="match status" value="2"/>
</dbReference>
<dbReference type="GO" id="GO:0046007">
    <property type="term" value="P:negative regulation of activated T cell proliferation"/>
    <property type="evidence" value="ECO:0007669"/>
    <property type="project" value="Ensembl"/>
</dbReference>
<evidence type="ECO:0000256" key="4">
    <source>
        <dbReference type="ARBA" id="ARBA00022729"/>
    </source>
</evidence>
<dbReference type="InterPro" id="IPR013106">
    <property type="entry name" value="Ig_V-set"/>
</dbReference>
<dbReference type="AlphaFoldDB" id="A0A670ZWM2"/>
<dbReference type="Ensembl" id="ENSPTXT00000028004.1">
    <property type="protein sequence ID" value="ENSPTXP00000027170.1"/>
    <property type="gene ID" value="ENSPTXG00000018750.1"/>
</dbReference>
<dbReference type="FunFam" id="2.60.40.10:FF:001912">
    <property type="entry name" value="CD274 molecule"/>
    <property type="match status" value="1"/>
</dbReference>
<feature type="domain" description="Ig-like" evidence="12">
    <location>
        <begin position="151"/>
        <end position="241"/>
    </location>
</feature>
<evidence type="ECO:0000256" key="6">
    <source>
        <dbReference type="ARBA" id="ARBA00023136"/>
    </source>
</evidence>
<sequence length="276" mass="31763">MMLLFFKDISGKMAKFLPVLLFASQLSLIAALFRVSVIQPHYSAEYGSNVTIGCHFPADNFLNLTQLNIFWQQKLSDEAKEVYKLQNGREDLSGQHRHFQGRATLLYEELKKGYSMLHITHLRITDAGCYLCVVNYREADHKYIDLKIEAPYKKINIQERKEDEDYILTCQAEGYPLADVLWLYENIINDTIFANTTHKLTDTGLFNITSVLRIRPSAPGNYSCIFQTKELRQTSAHRTVFLIGQRNASGTWKNSKILFIPTFVYSAIILFTITKV</sequence>
<evidence type="ECO:0000313" key="14">
    <source>
        <dbReference type="Proteomes" id="UP000472273"/>
    </source>
</evidence>
<evidence type="ECO:0000256" key="1">
    <source>
        <dbReference type="ARBA" id="ARBA00004251"/>
    </source>
</evidence>
<protein>
    <submittedName>
        <fullName evidence="13">Programmed cell death 1 ligand 2</fullName>
    </submittedName>
</protein>
<dbReference type="Pfam" id="PF07686">
    <property type="entry name" value="V-set"/>
    <property type="match status" value="1"/>
</dbReference>
<dbReference type="InterPro" id="IPR003599">
    <property type="entry name" value="Ig_sub"/>
</dbReference>
<feature type="domain" description="Ig-like" evidence="12">
    <location>
        <begin position="18"/>
        <end position="145"/>
    </location>
</feature>
<dbReference type="GO" id="GO:0032693">
    <property type="term" value="P:negative regulation of interleukin-10 production"/>
    <property type="evidence" value="ECO:0007669"/>
    <property type="project" value="Ensembl"/>
</dbReference>
<accession>A0A670ZWM2</accession>
<dbReference type="Proteomes" id="UP000472273">
    <property type="component" value="Unplaced"/>
</dbReference>